<keyword evidence="3" id="KW-1185">Reference proteome</keyword>
<reference evidence="2 3" key="1">
    <citation type="submission" date="2015-09" db="EMBL/GenBank/DDBJ databases">
        <title>Trachymyrmex cornetzi WGS genome.</title>
        <authorList>
            <person name="Nygaard S."/>
            <person name="Hu H."/>
            <person name="Boomsma J."/>
            <person name="Zhang G."/>
        </authorList>
    </citation>
    <scope>NUCLEOTIDE SEQUENCE [LARGE SCALE GENOMIC DNA]</scope>
    <source>
        <strain evidence="2">Tcor2-1</strain>
        <tissue evidence="2">Whole body</tissue>
    </source>
</reference>
<feature type="compositionally biased region" description="Basic residues" evidence="1">
    <location>
        <begin position="91"/>
        <end position="106"/>
    </location>
</feature>
<evidence type="ECO:0000313" key="2">
    <source>
        <dbReference type="EMBL" id="KYN27810.1"/>
    </source>
</evidence>
<evidence type="ECO:0000313" key="3">
    <source>
        <dbReference type="Proteomes" id="UP000078492"/>
    </source>
</evidence>
<proteinExistence type="predicted"/>
<organism evidence="2 3">
    <name type="scientific">Trachymyrmex cornetzi</name>
    <dbReference type="NCBI Taxonomy" id="471704"/>
    <lineage>
        <taxon>Eukaryota</taxon>
        <taxon>Metazoa</taxon>
        <taxon>Ecdysozoa</taxon>
        <taxon>Arthropoda</taxon>
        <taxon>Hexapoda</taxon>
        <taxon>Insecta</taxon>
        <taxon>Pterygota</taxon>
        <taxon>Neoptera</taxon>
        <taxon>Endopterygota</taxon>
        <taxon>Hymenoptera</taxon>
        <taxon>Apocrita</taxon>
        <taxon>Aculeata</taxon>
        <taxon>Formicoidea</taxon>
        <taxon>Formicidae</taxon>
        <taxon>Myrmicinae</taxon>
        <taxon>Trachymyrmex</taxon>
    </lineage>
</organism>
<dbReference type="Proteomes" id="UP000078492">
    <property type="component" value="Unassembled WGS sequence"/>
</dbReference>
<dbReference type="EMBL" id="KQ978881">
    <property type="protein sequence ID" value="KYN27810.1"/>
    <property type="molecule type" value="Genomic_DNA"/>
</dbReference>
<name>A0A195EHT0_9HYME</name>
<feature type="region of interest" description="Disordered" evidence="1">
    <location>
        <begin position="80"/>
        <end position="106"/>
    </location>
</feature>
<gene>
    <name evidence="2" type="ORF">ALC57_02875</name>
</gene>
<accession>A0A195EHT0</accession>
<protein>
    <submittedName>
        <fullName evidence="2">Uncharacterized protein</fullName>
    </submittedName>
</protein>
<evidence type="ECO:0000256" key="1">
    <source>
        <dbReference type="SAM" id="MobiDB-lite"/>
    </source>
</evidence>
<dbReference type="AlphaFoldDB" id="A0A195EHT0"/>
<sequence length="122" mass="13798">MHFDGAQREVEVELLQIHSSGIASSNKVIALSPDCIRPDLVEYMQNILKVNKTWRLIERLISRGRLTEISCGIGDVTNSTEQAGGQGLSRRCVHHRHDKGDAHHRRDLSRYMTLHRSRATAS</sequence>